<comment type="caution">
    <text evidence="1">The sequence shown here is derived from an EMBL/GenBank/DDBJ whole genome shotgun (WGS) entry which is preliminary data.</text>
</comment>
<protein>
    <submittedName>
        <fullName evidence="1">Uncharacterized protein</fullName>
    </submittedName>
</protein>
<name>A0A1C1CV79_9EURO</name>
<dbReference type="Proteomes" id="UP000094526">
    <property type="component" value="Unassembled WGS sequence"/>
</dbReference>
<dbReference type="AlphaFoldDB" id="A0A1C1CV79"/>
<accession>A0A1C1CV79</accession>
<dbReference type="EMBL" id="LGRB01000008">
    <property type="protein sequence ID" value="OCT52404.1"/>
    <property type="molecule type" value="Genomic_DNA"/>
</dbReference>
<keyword evidence="2" id="KW-1185">Reference proteome</keyword>
<dbReference type="VEuPathDB" id="FungiDB:CLCR_10575"/>
<organism evidence="1 2">
    <name type="scientific">Cladophialophora carrionii</name>
    <dbReference type="NCBI Taxonomy" id="86049"/>
    <lineage>
        <taxon>Eukaryota</taxon>
        <taxon>Fungi</taxon>
        <taxon>Dikarya</taxon>
        <taxon>Ascomycota</taxon>
        <taxon>Pezizomycotina</taxon>
        <taxon>Eurotiomycetes</taxon>
        <taxon>Chaetothyriomycetidae</taxon>
        <taxon>Chaetothyriales</taxon>
        <taxon>Herpotrichiellaceae</taxon>
        <taxon>Cladophialophora</taxon>
    </lineage>
</organism>
<evidence type="ECO:0000313" key="2">
    <source>
        <dbReference type="Proteomes" id="UP000094526"/>
    </source>
</evidence>
<gene>
    <name evidence="1" type="ORF">CLCR_10575</name>
</gene>
<reference evidence="2" key="1">
    <citation type="submission" date="2015-07" db="EMBL/GenBank/DDBJ databases">
        <authorList>
            <person name="Teixeira M.M."/>
            <person name="Souza R.C."/>
            <person name="Almeida L.G."/>
            <person name="Vicente V.A."/>
            <person name="de Hoog S."/>
            <person name="Bocca A.L."/>
            <person name="de Almeida S.R."/>
            <person name="Vasconcelos A.T."/>
            <person name="Felipe M.S."/>
        </authorList>
    </citation>
    <scope>NUCLEOTIDE SEQUENCE [LARGE SCALE GENOMIC DNA]</scope>
    <source>
        <strain evidence="2">KSF</strain>
    </source>
</reference>
<proteinExistence type="predicted"/>
<evidence type="ECO:0000313" key="1">
    <source>
        <dbReference type="EMBL" id="OCT52404.1"/>
    </source>
</evidence>
<sequence length="266" mass="29003">MPKRMDMRSQDLMDRNNVAVDRCHEGLNGEKIWTKRFCARRNGRCPVSLLAEFLLLTTPGGTGWCQGGVVRSSSVHFNLTRNTATRSRDGGEVTSFPPLTSTRLFNSKFKMATAPYHMVYPMVNMTVNGTTPRAFSPMLSTFLLAAPATAPTAVASTTSWVASATSQIGHLHLKQPDLFIHLSDRSRDHGAKSRDKRGVTTITFNRTPGVSAGQYSGRDATVTSGSSQLFSCEFTALFLSPSDIFVSEFGKASIASTRIIIDNPVC</sequence>